<dbReference type="Proteomes" id="UP000218334">
    <property type="component" value="Unassembled WGS sequence"/>
</dbReference>
<organism evidence="1 2">
    <name type="scientific">Armillaria solidipes</name>
    <dbReference type="NCBI Taxonomy" id="1076256"/>
    <lineage>
        <taxon>Eukaryota</taxon>
        <taxon>Fungi</taxon>
        <taxon>Dikarya</taxon>
        <taxon>Basidiomycota</taxon>
        <taxon>Agaricomycotina</taxon>
        <taxon>Agaricomycetes</taxon>
        <taxon>Agaricomycetidae</taxon>
        <taxon>Agaricales</taxon>
        <taxon>Marasmiineae</taxon>
        <taxon>Physalacriaceae</taxon>
        <taxon>Armillaria</taxon>
    </lineage>
</organism>
<accession>A0A2H3C9W9</accession>
<gene>
    <name evidence="1" type="ORF">ARMSODRAFT_50107</name>
</gene>
<name>A0A2H3C9W9_9AGAR</name>
<reference evidence="2" key="1">
    <citation type="journal article" date="2017" name="Nat. Ecol. Evol.">
        <title>Genome expansion and lineage-specific genetic innovations in the forest pathogenic fungi Armillaria.</title>
        <authorList>
            <person name="Sipos G."/>
            <person name="Prasanna A.N."/>
            <person name="Walter M.C."/>
            <person name="O'Connor E."/>
            <person name="Balint B."/>
            <person name="Krizsan K."/>
            <person name="Kiss B."/>
            <person name="Hess J."/>
            <person name="Varga T."/>
            <person name="Slot J."/>
            <person name="Riley R."/>
            <person name="Boka B."/>
            <person name="Rigling D."/>
            <person name="Barry K."/>
            <person name="Lee J."/>
            <person name="Mihaltcheva S."/>
            <person name="LaButti K."/>
            <person name="Lipzen A."/>
            <person name="Waldron R."/>
            <person name="Moloney N.M."/>
            <person name="Sperisen C."/>
            <person name="Kredics L."/>
            <person name="Vagvoelgyi C."/>
            <person name="Patrignani A."/>
            <person name="Fitzpatrick D."/>
            <person name="Nagy I."/>
            <person name="Doyle S."/>
            <person name="Anderson J.B."/>
            <person name="Grigoriev I.V."/>
            <person name="Gueldener U."/>
            <person name="Muensterkoetter M."/>
            <person name="Nagy L.G."/>
        </authorList>
    </citation>
    <scope>NUCLEOTIDE SEQUENCE [LARGE SCALE GENOMIC DNA]</scope>
    <source>
        <strain evidence="2">28-4</strain>
    </source>
</reference>
<evidence type="ECO:0000313" key="1">
    <source>
        <dbReference type="EMBL" id="PBK78680.1"/>
    </source>
</evidence>
<protein>
    <submittedName>
        <fullName evidence="1">Uncharacterized protein</fullName>
    </submittedName>
</protein>
<dbReference type="AlphaFoldDB" id="A0A2H3C9W9"/>
<evidence type="ECO:0000313" key="2">
    <source>
        <dbReference type="Proteomes" id="UP000218334"/>
    </source>
</evidence>
<sequence>MTLQEGYARGQSYLPTYLPDSRSRFCVISSGIGLGDGRLVRTNEEDVPSCDGYGTAPDLVCNKPVLATELGIGDSFALQVHVPELMCTGGSRTEREASVRGVRLREPRTELEGSGTRTSNPAHSSKRVQFLIIGGVIPIPTRSRIWSAGGSWRREGRAGGTTILRQIPGLMLALGEIGIHGDALSKVAV</sequence>
<proteinExistence type="predicted"/>
<dbReference type="EMBL" id="KZ293415">
    <property type="protein sequence ID" value="PBK78680.1"/>
    <property type="molecule type" value="Genomic_DNA"/>
</dbReference>
<keyword evidence="2" id="KW-1185">Reference proteome</keyword>